<dbReference type="PROSITE" id="PS50176">
    <property type="entry name" value="ARM_REPEAT"/>
    <property type="match status" value="1"/>
</dbReference>
<name>A0A9P1CYX5_9DINO</name>
<proteinExistence type="predicted"/>
<feature type="region of interest" description="Disordered" evidence="3">
    <location>
        <begin position="1640"/>
        <end position="1676"/>
    </location>
</feature>
<dbReference type="Gene3D" id="3.30.420.10">
    <property type="entry name" value="Ribonuclease H-like superfamily/Ribonuclease H"/>
    <property type="match status" value="1"/>
</dbReference>
<feature type="repeat" description="ARM" evidence="2">
    <location>
        <begin position="433"/>
        <end position="480"/>
    </location>
</feature>
<dbReference type="PANTHER" id="PTHR21356">
    <property type="entry name" value="ARMADILLO REPEAT CONTAINING 2"/>
    <property type="match status" value="1"/>
</dbReference>
<dbReference type="SUPFAM" id="SSF56672">
    <property type="entry name" value="DNA/RNA polymerases"/>
    <property type="match status" value="1"/>
</dbReference>
<dbReference type="InterPro" id="IPR013087">
    <property type="entry name" value="Znf_C2H2_type"/>
</dbReference>
<dbReference type="Gene3D" id="2.60.200.20">
    <property type="match status" value="1"/>
</dbReference>
<dbReference type="InterPro" id="IPR038905">
    <property type="entry name" value="ARMC2"/>
</dbReference>
<feature type="compositionally biased region" description="Low complexity" evidence="3">
    <location>
        <begin position="3393"/>
        <end position="3405"/>
    </location>
</feature>
<feature type="region of interest" description="Disordered" evidence="3">
    <location>
        <begin position="1196"/>
        <end position="1226"/>
    </location>
</feature>
<feature type="compositionally biased region" description="Basic and acidic residues" evidence="3">
    <location>
        <begin position="3505"/>
        <end position="3515"/>
    </location>
</feature>
<keyword evidence="1" id="KW-0479">Metal-binding</keyword>
<dbReference type="Proteomes" id="UP001152797">
    <property type="component" value="Unassembled WGS sequence"/>
</dbReference>
<dbReference type="Gene3D" id="1.25.10.10">
    <property type="entry name" value="Leucine-rich Repeat Variant"/>
    <property type="match status" value="2"/>
</dbReference>
<feature type="region of interest" description="Disordered" evidence="3">
    <location>
        <begin position="2022"/>
        <end position="2053"/>
    </location>
</feature>
<reference evidence="8 9" key="2">
    <citation type="submission" date="2024-05" db="EMBL/GenBank/DDBJ databases">
        <authorList>
            <person name="Chen Y."/>
            <person name="Shah S."/>
            <person name="Dougan E. K."/>
            <person name="Thang M."/>
            <person name="Chan C."/>
        </authorList>
    </citation>
    <scope>NUCLEOTIDE SEQUENCE [LARGE SCALE GENOMIC DNA]</scope>
</reference>
<dbReference type="InterPro" id="IPR001584">
    <property type="entry name" value="Integrase_cat-core"/>
</dbReference>
<dbReference type="EMBL" id="CAMXCT010002657">
    <property type="protein sequence ID" value="CAI3999597.1"/>
    <property type="molecule type" value="Genomic_DNA"/>
</dbReference>
<feature type="compositionally biased region" description="Pro residues" evidence="3">
    <location>
        <begin position="219"/>
        <end position="230"/>
    </location>
</feature>
<feature type="compositionally biased region" description="Polar residues" evidence="3">
    <location>
        <begin position="3494"/>
        <end position="3503"/>
    </location>
</feature>
<accession>A0A9P1CYX5</accession>
<dbReference type="InterPro" id="IPR000225">
    <property type="entry name" value="Armadillo"/>
</dbReference>
<reference evidence="7" key="1">
    <citation type="submission" date="2022-10" db="EMBL/GenBank/DDBJ databases">
        <authorList>
            <person name="Chen Y."/>
            <person name="Dougan E. K."/>
            <person name="Chan C."/>
            <person name="Rhodes N."/>
            <person name="Thang M."/>
        </authorList>
    </citation>
    <scope>NUCLEOTIDE SEQUENCE</scope>
</reference>
<dbReference type="GO" id="GO:0015074">
    <property type="term" value="P:DNA integration"/>
    <property type="evidence" value="ECO:0007669"/>
    <property type="project" value="InterPro"/>
</dbReference>
<dbReference type="PROSITE" id="PS50994">
    <property type="entry name" value="INTEGRASE"/>
    <property type="match status" value="1"/>
</dbReference>
<evidence type="ECO:0000256" key="3">
    <source>
        <dbReference type="SAM" id="MobiDB-lite"/>
    </source>
</evidence>
<dbReference type="InterPro" id="IPR011989">
    <property type="entry name" value="ARM-like"/>
</dbReference>
<feature type="compositionally biased region" description="Low complexity" evidence="3">
    <location>
        <begin position="275"/>
        <end position="284"/>
    </location>
</feature>
<comment type="caution">
    <text evidence="7">The sequence shown here is derived from an EMBL/GenBank/DDBJ whole genome shotgun (WGS) entry which is preliminary data.</text>
</comment>
<dbReference type="GO" id="GO:0044782">
    <property type="term" value="P:cilium organization"/>
    <property type="evidence" value="ECO:0007669"/>
    <property type="project" value="TreeGrafter"/>
</dbReference>
<feature type="compositionally biased region" description="Polar residues" evidence="3">
    <location>
        <begin position="2038"/>
        <end position="2049"/>
    </location>
</feature>
<evidence type="ECO:0000259" key="6">
    <source>
        <dbReference type="PROSITE" id="PS50994"/>
    </source>
</evidence>
<dbReference type="InterPro" id="IPR036397">
    <property type="entry name" value="RNaseH_sf"/>
</dbReference>
<dbReference type="PROSITE" id="PS50157">
    <property type="entry name" value="ZINC_FINGER_C2H2_2"/>
    <property type="match status" value="1"/>
</dbReference>
<feature type="compositionally biased region" description="Low complexity" evidence="3">
    <location>
        <begin position="1865"/>
        <end position="1903"/>
    </location>
</feature>
<evidence type="ECO:0000313" key="8">
    <source>
        <dbReference type="EMBL" id="CAL4786909.1"/>
    </source>
</evidence>
<protein>
    <submittedName>
        <fullName evidence="8">Armadillo repeat-containing protein 2</fullName>
    </submittedName>
</protein>
<dbReference type="SMART" id="SM00185">
    <property type="entry name" value="ARM"/>
    <property type="match status" value="6"/>
</dbReference>
<evidence type="ECO:0000256" key="2">
    <source>
        <dbReference type="PROSITE-ProRule" id="PRU00259"/>
    </source>
</evidence>
<dbReference type="InterPro" id="IPR000253">
    <property type="entry name" value="FHA_dom"/>
</dbReference>
<dbReference type="PANTHER" id="PTHR21356:SF1">
    <property type="entry name" value="ARMADILLO REPEAT-CONTAINING PROTEIN 2"/>
    <property type="match status" value="1"/>
</dbReference>
<dbReference type="SMART" id="SM00240">
    <property type="entry name" value="FHA"/>
    <property type="match status" value="1"/>
</dbReference>
<keyword evidence="9" id="KW-1185">Reference proteome</keyword>
<evidence type="ECO:0000256" key="1">
    <source>
        <dbReference type="PROSITE-ProRule" id="PRU00042"/>
    </source>
</evidence>
<feature type="domain" description="Integrase catalytic" evidence="6">
    <location>
        <begin position="2937"/>
        <end position="3119"/>
    </location>
</feature>
<dbReference type="GO" id="GO:0003676">
    <property type="term" value="F:nucleic acid binding"/>
    <property type="evidence" value="ECO:0007669"/>
    <property type="project" value="InterPro"/>
</dbReference>
<feature type="region of interest" description="Disordered" evidence="3">
    <location>
        <begin position="1855"/>
        <end position="1905"/>
    </location>
</feature>
<dbReference type="InterPro" id="IPR012337">
    <property type="entry name" value="RNaseH-like_sf"/>
</dbReference>
<feature type="compositionally biased region" description="Low complexity" evidence="3">
    <location>
        <begin position="1526"/>
        <end position="1556"/>
    </location>
</feature>
<sequence length="6497" mass="717428">MARDPISSQLKTEWLLPTEKVPENFLEVPERLREKKRKWGDALAERAPSDWSVACVDIDKSLESSWTQLRFDGLLGTITTQFRSRPSDGGGLMDGTPWVTARCRKSSIAQTLKAARASLAEPSRPYTPLDRSLFQRPNEGSEPRPSSSYGVDQVTFVRDTFGARPESARSSRSRPDTIQEEGVLDQEVESSGSEELTPVQATPPPAARATSGSLGASPSGPPKPPRPPGGYPGSGSRASLGGYPDGNEKSPMRLSSSSPRRRLASLSDAPGTPGSAGRRSGSGSRRAKGEDPAARLAQALELGSVPVARAPCEVVIGRLQSLKASKDKGLDKEDFAQLCDRILTLTKEMKAGQHVDSSAQLLREIMGLMDVKDLKESKYLFKLARCALALLSVDAATAGVPISGVQAAYQNIAQVLFKYSQKEGNDAEFLSAKLIEPLIEVLESTSDSCSSTDLRVYIVGILKNVSNDSANQKLLAQRGAVTALFKLMDGKILTGTPKEVPLLIQVTASLRNLASNQYKQFLTEDHLNALTNVMATYAGHVELLTNVARILAKLTLHDKAAEALARSDVHLRQIVQTVRSNMDSLALCLRLLFVLGNLTERSDRVRTVFAFDCEGTALVPELLGKYWQKERQHAAEKSKAGSAAGASEFEEVLVKLVRLLANVAISPSAGPTLAASSAVAEPLLDMLGAKRISDSEELVLNVVAAITNLLFYDVPANLLFHEESKQLLCRLFRPLLLESYNVEALVETARALGNLSRHADARRCMASLRLDEILVILLDHDDRDLVFYSCGALVNLAADSECIPRLAGSTPAVQKLAKLLGDAPCNDPMLQLVAVKVLTNLSLDSRAAWPMEDMELVRGVLAQSIADSQEVGDDHERQQLIDLARHLQGRLPAAPDPPAPAAPADAEWFYCRAEGCGRRFGSGEKLAAHVQRRHQQDEVMKKHVGSQKWHRMAWFIAELSAKACCNRPILPVEVLHLQGFPARDPMLAKALQGLTDQEVIMGAGNAMSVPVIGAVLADVFVKTLVGRLDVAMEVSESEEDDEANGATFPRFKCGCWLHLRRLPDGPGQLAQEGVSVHSGRRSEKLLLGRDARRASGLLLEAQSGPKSHKSVLSRLHAEIIPGRQPCEAFLRDLGSTNGTWVLGKGRVSPQDVDGEALAGGDEISLGVDPATWQGTAPGGPDPEDFRFLFRVEMPSPRRRRHSAAAPPNPPAPHPTAPHPSPAEALPSAAETIAALEMDETNGGHPSWGLCSTDGGGGADVTPRMAPKRCLSLALLALALLAPKLGASGQRLEILRATRAERRVMVADEVLAARPAKNFGAALRLVPQGLHAVGGLQPLPVARQRLTYVPDLLPKLQSEPECICGVSYEEMQLRTQAWPGDQGFNVLTERRPAFIHGVPQTPEIYASGIWKFDALLANIKCPNEANMTPALARIRRFGINGPPLVAAEERRYMPGRHAPAPVDPPPLDPACQRAQWMCLKCRTDDWSVDEDGMYRCMQCGGCEFFNVGEPAKLETATGTWLYVPHRSTSRSVSGGSSHGSVEGSPVKSSKSPAAAHAKFPDEPSVGSHAERAESETPTTDPVVDLDDVGSHRRRRRRGSSSSSVVQAPVAPALHHGGSADSGGRLSANGELLNVMRQLLNDRKKKDTDSESSWNSARGPARGVRWRGGTPPQPPRWQYQQNDLRAFSKYERKVETWVMQSRNYMTSSEMGLALYVSLTGEAESEAEHFDLKKVNAKDGVKYILDELRGPLQQRILFQKRKLLSDFETVKRTAHETVRQYLNRYRRIERDLDNVGIQSSAMYDAESRGNRVLERCLLSPELQRLVLIGAGNDLHYEKIYESLCLQFPDFKPSPPLFFPGNQWGNSGKGSNKGSPSSSTGSMTSTSASSQRSSSSSFSGKSSSKGKGYPKRAFQTELADGDQTAGDNEEFEEAVGDESELGPIAEEDENAECADGDEADADDVALNPDDIAELAQVLTVTSKKLQASVLGRKFSGRKSIEERKKSSSCSACGQVGHWAGDSVCPVSAERGGKRDGKGHQTGGSSVATPKSSGNFGGKGIKKSYVVGLSHDDHQHDDPEHHEVDPQSSYFTFTTNLVLGADLSTAWVTEAIDLGGFMFLDTACQRSCCGEHWLKTHSEILHRHDLRVKMFDCTDHFQFGSGAPVVSSTRAYFPASMPGRSEASFRWENVVIKVMMLYFRAYKAMSTLVKFGLMPRQWMTTWEHQQELERQKKELAPKMKVVNPATCLHPAFHRYGNVHGSFSKCKRCHQRYKWDLEREGWVVHGSPQLQPSSHLPPPSSSTILPIMDMPTKGKGRSGKKGTSSKARAKPKAHATDHRPVEALQVFLPEMESEIPYDSDAYPPSSDGGPDGFHGWDVNMTLEADFYEVPDPCPIHLHQLCPECVVEMQYEDGRNQSLTYEWGDSSGAFQMKSAWTGKTVFKLKSPPHAALISNRDRKTLRHSVRQLVNLAQLEHEVLTSTSSSNPNPLQRHKHRSRVDLLETFAGRAGLSFRAKSYGLKALGPIDFNTGYDLSKVEHQAHVDHLLDFYRPLFLVQGIDCTDWCLLQDNVNYVRRKILLLMRRAKARKLLKKIVDWCIKQSNAGRFFLIENPVTSRLWVEPLILKLSKLPGVSFSICHSGAYGAVNSKHQMIRKTFKFLGNCPHVLARLTRRLSPEQLRQCVKLEGKETTLSQHYPDEMVKEMLIGIKQTAMELDPQRFMMPRSSQHSVWVAQHNDNPEDWKPLFESAQRTFDTTRMKSYVLATSDPLWKSVSDMVKWHKLERVQIAVQPAMLRLPAHIPHTHRGFALLYNDGEIDVVVEDLSDVRHPRARFRKPVNLGIFFFGHAEVLQQVPQQERAPQQDVVTIDDDPQSIVAHTVDGISFPKLPGLPQQLKTILSRLHRNLGHPHANELKKMLAMNGIKDQKLYDAVEALTCESCLRVKGPSRPEPSGIPHDVCLQFADAVQIDLFYVRDIRAVNYVFLGIIDECTHFHMALLLRDRSPEEVEFQFVSHWARVFGFPLRMKADPDGSFRGYFEASMDQAGVFVDFIPAESHHRIGLIERHNSVLRDLMERIIDSRAVSNEAMMEQAVVAACFAKNSCTWSSGRPPFIAAFGRIPRMGTNLLSDSRGLVTGQTRDELQKEAGLLRIEAQQHLAAMSIDSNLRRALLRKSTTTGPQDLPVGSIAAYWRWTAKSGKKRGGYKLARILGRDLDGKSLWLQAGTNTIKVAPHQIRPALGFEQWTPSYEDIKSLRSAVENLQHGELADEQIPPPAPGQEHPGFDELQPQIAVPQQEFSDAEFVPIPSEPVPPTPPPMVLQDQATLQEEAVQTDPYVQQPINFNMSSPTYRNTIIQNQSFGMTEGQRAQPKVNIPVRKTHRSRSTTPVPQRSLRDRPRGSNDPLPSLPSRPGGSLQDQRQESQVPGDATPVLPDAPPSAVITIPDDDAEQPSVPQLPIGLADQPLAEPAIAPEVGDIAPTTPEGLKMTPAKRTIDDVESPAEQRVSSAHQVHNVSLHEEPQHEETSNSTFNASSRRDERSFDFVLDDVDGIHLLPEGFDGSNDIYMPYAHKIYMNAYRKDKNYHGTGSSDESDADVADFRGQKTPIAPTLTRQERKALDKEIPWQTILKMDQSSIQAYVEAAQAEEKSWQQFGSVRPLTNHEARAILNDKKLRRRILRSRAAYRDKSKGAEALRAKCRVVAIGCLDPDLWTLQREAATPTRQSEFVLYAIFLAGKNGILFGGNSGTWLLWGGDVKTAFLQGDPEEREQPLYLLPPQDGITKLAKTFQAMLYLVKGNIYGLANAPRTWCRHVIATLLRAGYVQGSLDKMLFFLHKKFDGCKHPVLCAVAIVYVDDFLLAHDSRYDRNHLLQLFKWGSQNELTLDNPLEFKGKQITLKQNPATGEYEIHLNQQKFISEMKSGKVNRKLLKETIDQKDLGEFRSVAGCLQWLAGQTRPDVAAVVSLCSKGAKSTYEDLQSMYSAVDHLHATKEHGIVLQPVPINYATMLVTFADSSWANAEGHASQHGSLILLADPRATDVVSPGLLLDWKSSRSSRVCRSTLAAEASAADASVDRASFLNYQLSELLLNRPAFHISSKELLRQIQDNSLLWFRRVETAFGVEDIDRLLANASKSYNSRRAIFLLPVKRTKNGRTRQLGLSLEELAPCRLDLPLLTGPNGEPADSVERIGALEEKRFLCKSHEIQGAHRQMKSIMDRVLTAGRQEGHCTSDWRTTFPARGSGGPGGTSGKEYVWGEDPQQNQSYSPYTTQVLEERFRKVGILYYRRDFRTPTLADNMPCSVYRWQLRLRAHNMRERAVSYTASDEVNGCWSMMEHAFQFQTISETTESQSCTKDPEDNAFFFDPCCNLQKLRQQCCAKSLNVIEKPVLASLDGASLAQCRHARGAGFVKAALSAGLAWQRRLREPSGTQIGWKQLALQEQANAAMWRSIEQCHVDVMGRFDRELGQYVGLPCLVDADCFTKCRKPALASLQAKVALKENSRQKTLVLGRCTVPSDSRHVYLVRCLSRRLGKELLELLAAELALDFRSRDEASVLTALTDKTSSSFVCVGPHATPGVQVTQTQCLSAMGCNWHHEIRTREECTKEQFQNDMFCGCQEGMCPQQSLRAGCITGQIYTDYCGEAREMLRPLELACSIIATTAMEFKRCRDLADAHSFMYRWCISLPCNPRDVYFLADERCNDNMRREFQACYDSCVMPSGPNPDITVREVCFQELFENETDQDCYLKPGDTRVHYSPPLGAETIQENWAGAMTLELPITRRPRYCSIRFWQELQQAKKPRSLNAERARLLYRLSREAEAREVELRRTEGQRREDEVFLTQEPERFFGCDMGALSLTAESSQACRAKTEYLCCFSPGNLTSGTCEFCREANTTSCSIGQKLMAIWAPNLQIYAATLAEDLGSDLARVDWEAPRAGKDGDIYYRQVPWSWLRTISGAGCHPVSEGCAAHSQCPFRSYCFSCETCALAYGGNPPPGLCDPCPTHRGGGCGSIDACIRLQDSIDGVCPTEGLTVCPCKEEWSVRYQYPGAPTEESINDCYFDSSSNTRWCEVDAAYYNTGCNLQRIVGKDRFIFWQSCRPKTCDHCSCDCSSRCQAFDILPLQGRLPVEVTLGQLDAPLDNSFKLWAGVIAPNCTVGSSARIRDVCKFCVACCNDFCNAKAKNEGGFDCTTTQVSGCSDMVHGWVDSVGRDCPTYVINSLCTQQGLYGTNWVYNPPRSFADFSSSDLAATDVCCDCGGGVDCSDSPFDWKDADGHPCSTYEVFKWCNRTGYGPGWDLQRGPFTLGTSGVDAHTACCVCGGGDALSVPEVVNNLVDSETVCLAVWPGRAQWRTPPWYQRSIHLCQLNSNVCARKLTATKYDPSKAANVADDERIYGLCLQRAYDTGTLPYLEDFEMSLTPVGTGRRLANISNLSEAEQRLLAILDRNQEMDPTALTRELFLDGAAIRSDFFGNRGRGMCVYRMPDPRQMFGGPNRQMYPPPLLPPLRGSVDVFERPSLQALGWPKAFFPALFEQGGAELAMARAVGEVFGGQALDTSTDISSVLRGLLASKGISIVPEGEFQQRVQQWMNLVAQVECKGPRDDLSKFSEPTQWSPSILHDQVSCEVARCDVDEMILDDLRCRLTYGCTADCTFCASPALATQDNGLCISTDVAQCATLGGLILEGDIFDETMGVKRFQRICALRHRPLMYCLGPGFSIKRCENFDENSCESDPVAQVMGCFQSVRTCQTEDLCTLSGHCSDRDIGLSWATPGTCVVTPMDDDYLQQGCVIGGASSFPDGTCFFRLDPPFGMEVRQKHGLMDLSEQTSSNVSGTDLEDAAAWAASLQQAQLAAETGDFDEIRRRLRSAGRLNRTECEALNPLAPPFKAVWVERSVTPTSCSKWKACCLLRRGDRCELFTSNVVNTELPGEAARAEAECAACGGEWLEVFQWTSGVWKRGDLQSPRRGWYSRAWGSVNRWAEVVDIDLLRRLFENALVRRESRLGQQRLNAAVAMVEPLMASLEMFAAACGSESAILDASVQRQEQLQGMPAAPPLMQLPSGLIPMGEILATSGLISSGSVGDIRLSWHEFSASRFGDSTMAAVRYDISVLPFEYVLGIAAPQIALPGRAALVRSFLLEFMVFSDTTTSLSPASMETVDAGGLRGGYPAWIINEMIKLDIDPEAEAAEAQDLAARLAATEETRRQERLRAAAELAEAADTSTGLPPSSLYVLTQEYLENTTVTTSPGAQGLHFATPACRSVVANAQGEVFGRLLGDCVHVSSSTTIENSVELCLPLTYGTPADINAFNSTPQAAAAGMRFDFALAATVPQSYEVDTPAALQAGAEVPGRLGPVMWNWEDNAQWGRLPPGWYYLTPASLPVDLRRDGAGGARLCSKIYRAEQTYCPILRLGTHPRSLIWTNASGMPKVLGFDSHCEEMDRLLREVHNLQNQKKETPVPYLPMDQHVSDVQLLQERLDRGVLPDVIMPTSNMPVCLPGQCMVQKGNGFEIMAVEEGDCAIHC</sequence>
<feature type="compositionally biased region" description="Acidic residues" evidence="3">
    <location>
        <begin position="178"/>
        <end position="188"/>
    </location>
</feature>
<keyword evidence="1" id="KW-0863">Zinc-finger</keyword>
<dbReference type="PROSITE" id="PS00028">
    <property type="entry name" value="ZINC_FINGER_C2H2_1"/>
    <property type="match status" value="1"/>
</dbReference>
<evidence type="ECO:0000259" key="4">
    <source>
        <dbReference type="PROSITE" id="PS50006"/>
    </source>
</evidence>
<feature type="domain" description="FHA" evidence="4">
    <location>
        <begin position="1085"/>
        <end position="1146"/>
    </location>
</feature>
<dbReference type="GO" id="GO:0008270">
    <property type="term" value="F:zinc ion binding"/>
    <property type="evidence" value="ECO:0007669"/>
    <property type="project" value="UniProtKB-KW"/>
</dbReference>
<dbReference type="EMBL" id="CAMXCT020002657">
    <property type="protein sequence ID" value="CAL1152972.1"/>
    <property type="molecule type" value="Genomic_DNA"/>
</dbReference>
<dbReference type="InterPro" id="IPR016024">
    <property type="entry name" value="ARM-type_fold"/>
</dbReference>
<feature type="region of interest" description="Disordered" evidence="3">
    <location>
        <begin position="3351"/>
        <end position="3443"/>
    </location>
</feature>
<dbReference type="SUPFAM" id="SSF48371">
    <property type="entry name" value="ARM repeat"/>
    <property type="match status" value="1"/>
</dbReference>
<dbReference type="Pfam" id="PF00498">
    <property type="entry name" value="FHA"/>
    <property type="match status" value="1"/>
</dbReference>
<keyword evidence="1" id="KW-0862">Zinc</keyword>
<dbReference type="CDD" id="cd00060">
    <property type="entry name" value="FHA"/>
    <property type="match status" value="1"/>
</dbReference>
<dbReference type="SUPFAM" id="SSF49879">
    <property type="entry name" value="SMAD/FHA domain"/>
    <property type="match status" value="1"/>
</dbReference>
<dbReference type="OrthoDB" id="687730at2759"/>
<dbReference type="EMBL" id="CAMXCT030002657">
    <property type="protein sequence ID" value="CAL4786909.1"/>
    <property type="molecule type" value="Genomic_DNA"/>
</dbReference>
<dbReference type="SUPFAM" id="SSF53098">
    <property type="entry name" value="Ribonuclease H-like"/>
    <property type="match status" value="1"/>
</dbReference>
<gene>
    <name evidence="7" type="ORF">C1SCF055_LOCUS25781</name>
</gene>
<dbReference type="PROSITE" id="PS50006">
    <property type="entry name" value="FHA_DOMAIN"/>
    <property type="match status" value="1"/>
</dbReference>
<evidence type="ECO:0000259" key="5">
    <source>
        <dbReference type="PROSITE" id="PS50157"/>
    </source>
</evidence>
<organism evidence="7">
    <name type="scientific">Cladocopium goreaui</name>
    <dbReference type="NCBI Taxonomy" id="2562237"/>
    <lineage>
        <taxon>Eukaryota</taxon>
        <taxon>Sar</taxon>
        <taxon>Alveolata</taxon>
        <taxon>Dinophyceae</taxon>
        <taxon>Suessiales</taxon>
        <taxon>Symbiodiniaceae</taxon>
        <taxon>Cladocopium</taxon>
    </lineage>
</organism>
<feature type="region of interest" description="Disordered" evidence="3">
    <location>
        <begin position="3485"/>
        <end position="3526"/>
    </location>
</feature>
<feature type="compositionally biased region" description="Basic and acidic residues" evidence="3">
    <location>
        <begin position="166"/>
        <end position="177"/>
    </location>
</feature>
<feature type="domain" description="C2H2-type" evidence="5">
    <location>
        <begin position="909"/>
        <end position="939"/>
    </location>
</feature>
<feature type="region of interest" description="Disordered" evidence="3">
    <location>
        <begin position="114"/>
        <end position="292"/>
    </location>
</feature>
<dbReference type="InterPro" id="IPR008984">
    <property type="entry name" value="SMAD_FHA_dom_sf"/>
</dbReference>
<feature type="region of interest" description="Disordered" evidence="3">
    <location>
        <begin position="2282"/>
        <end position="2332"/>
    </location>
</feature>
<feature type="region of interest" description="Disordered" evidence="3">
    <location>
        <begin position="1526"/>
        <end position="1625"/>
    </location>
</feature>
<evidence type="ECO:0000313" key="9">
    <source>
        <dbReference type="Proteomes" id="UP001152797"/>
    </source>
</evidence>
<feature type="compositionally biased region" description="Pro residues" evidence="3">
    <location>
        <begin position="1206"/>
        <end position="1220"/>
    </location>
</feature>
<dbReference type="InterPro" id="IPR043502">
    <property type="entry name" value="DNA/RNA_pol_sf"/>
</dbReference>
<evidence type="ECO:0000313" key="7">
    <source>
        <dbReference type="EMBL" id="CAI3999597.1"/>
    </source>
</evidence>